<evidence type="ECO:0000259" key="2">
    <source>
        <dbReference type="Pfam" id="PF01738"/>
    </source>
</evidence>
<evidence type="ECO:0000256" key="1">
    <source>
        <dbReference type="SAM" id="SignalP"/>
    </source>
</evidence>
<dbReference type="InterPro" id="IPR050261">
    <property type="entry name" value="FrsA_esterase"/>
</dbReference>
<organism evidence="3 4">
    <name type="scientific">Rhodopirellula maiorica SM1</name>
    <dbReference type="NCBI Taxonomy" id="1265738"/>
    <lineage>
        <taxon>Bacteria</taxon>
        <taxon>Pseudomonadati</taxon>
        <taxon>Planctomycetota</taxon>
        <taxon>Planctomycetia</taxon>
        <taxon>Pirellulales</taxon>
        <taxon>Pirellulaceae</taxon>
        <taxon>Novipirellula</taxon>
    </lineage>
</organism>
<evidence type="ECO:0000313" key="3">
    <source>
        <dbReference type="EMBL" id="EMI18769.1"/>
    </source>
</evidence>
<dbReference type="OrthoDB" id="2491135at2"/>
<accession>M5RXX2</accession>
<name>M5RXX2_9BACT</name>
<proteinExistence type="predicted"/>
<reference evidence="3 4" key="1">
    <citation type="journal article" date="2013" name="Mar. Genomics">
        <title>Expression of sulfatases in Rhodopirellula baltica and the diversity of sulfatases in the genus Rhodopirellula.</title>
        <authorList>
            <person name="Wegner C.E."/>
            <person name="Richter-Heitmann T."/>
            <person name="Klindworth A."/>
            <person name="Klockow C."/>
            <person name="Richter M."/>
            <person name="Achstetter T."/>
            <person name="Glockner F.O."/>
            <person name="Harder J."/>
        </authorList>
    </citation>
    <scope>NUCLEOTIDE SEQUENCE [LARGE SCALE GENOMIC DNA]</scope>
    <source>
        <strain evidence="3 4">SM1</strain>
    </source>
</reference>
<dbReference type="EMBL" id="ANOG01000614">
    <property type="protein sequence ID" value="EMI18769.1"/>
    <property type="molecule type" value="Genomic_DNA"/>
</dbReference>
<dbReference type="AlphaFoldDB" id="M5RXX2"/>
<comment type="caution">
    <text evidence="3">The sequence shown here is derived from an EMBL/GenBank/DDBJ whole genome shotgun (WGS) entry which is preliminary data.</text>
</comment>
<evidence type="ECO:0000313" key="4">
    <source>
        <dbReference type="Proteomes" id="UP000011991"/>
    </source>
</evidence>
<dbReference type="InterPro" id="IPR029058">
    <property type="entry name" value="AB_hydrolase_fold"/>
</dbReference>
<dbReference type="GO" id="GO:0016787">
    <property type="term" value="F:hydrolase activity"/>
    <property type="evidence" value="ECO:0007669"/>
    <property type="project" value="InterPro"/>
</dbReference>
<feature type="chain" id="PRO_5004070924" evidence="1">
    <location>
        <begin position="33"/>
        <end position="635"/>
    </location>
</feature>
<dbReference type="Pfam" id="PF01738">
    <property type="entry name" value="DLH"/>
    <property type="match status" value="1"/>
</dbReference>
<keyword evidence="1" id="KW-0732">Signal</keyword>
<dbReference type="SUPFAM" id="SSF53474">
    <property type="entry name" value="alpha/beta-Hydrolases"/>
    <property type="match status" value="1"/>
</dbReference>
<dbReference type="Proteomes" id="UP000011991">
    <property type="component" value="Unassembled WGS sequence"/>
</dbReference>
<dbReference type="PANTHER" id="PTHR22946">
    <property type="entry name" value="DIENELACTONE HYDROLASE DOMAIN-CONTAINING PROTEIN-RELATED"/>
    <property type="match status" value="1"/>
</dbReference>
<protein>
    <submittedName>
        <fullName evidence="3">Putative secreted protein</fullName>
    </submittedName>
</protein>
<dbReference type="InterPro" id="IPR002925">
    <property type="entry name" value="Dienelactn_hydro"/>
</dbReference>
<feature type="signal peptide" evidence="1">
    <location>
        <begin position="1"/>
        <end position="32"/>
    </location>
</feature>
<feature type="domain" description="Dienelactone hydrolase" evidence="2">
    <location>
        <begin position="222"/>
        <end position="322"/>
    </location>
</feature>
<gene>
    <name evidence="3" type="ORF">RMSM_04289</name>
</gene>
<sequence>MLTISNSGKAVNKIFLKTICVAILICSGAAIAQETLPPLGGSPAPQSHQELWAAFDPRAEPLDVEILKEWEQEGVVLQVLRFRIGIFNGETAMLAGVYGFPKDGKNLPGLLQIHGGGQYADYRAPLANAKRGYATISISWAGRISAPDYKVSPAVVKLFWEGKTDDPNYHLTTDWGAVDGYHAPSRNANNRFPKIPEPASWTLDEVKSPRNNGWFLCTLAARRALTFLEQQPHVDADRLGVYGHSMGGKLTVMTAGSDARVKAAVPSCGGISDRDNDDPLFRATLGDDVYLNNIHCPILFQSPANDFHGRIDDLQTAVTEIQTDDWRVTCAPHHNHQDTKNYEVASQLWFDEHLKGSFEWPKTPVTELKLGKIPQFTVTPDQSKPVLAVDVFYTRHGQMDGKMDDRENTKARYWHHAKAVKQGDVWTADLPLFGIDKPLWVYANVLYPLDQPVSGAGYYYREYTTDQFNLSSKMERVSVEKLKVAGVESTLEPSLVIESFDGDWQKGLFSYRPDQWGRNTHKVYDPRWKAPAGAKLAFEVKAAEANTMVVGIDEYATEVEVQGNGKWQEVILSLADFSNAAGEGLAGWEGIRELRLAADDRLKEKVNGKDETLNLGGTWSGDDPEFRNLRWMNSR</sequence>
<dbReference type="Gene3D" id="3.40.50.1820">
    <property type="entry name" value="alpha/beta hydrolase"/>
    <property type="match status" value="1"/>
</dbReference>
<keyword evidence="4" id="KW-1185">Reference proteome</keyword>
<dbReference type="PATRIC" id="fig|1265738.3.peg.4298"/>